<feature type="region of interest" description="Disordered" evidence="1">
    <location>
        <begin position="105"/>
        <end position="142"/>
    </location>
</feature>
<dbReference type="Proteomes" id="UP000092583">
    <property type="component" value="Unassembled WGS sequence"/>
</dbReference>
<reference evidence="4" key="2">
    <citation type="submission" date="2013-12" db="EMBL/GenBank/DDBJ databases">
        <title>Evolution of pathogenesis and genome organization in the Tremellales.</title>
        <authorList>
            <person name="Cuomo C."/>
            <person name="Litvintseva A."/>
            <person name="Heitman J."/>
            <person name="Chen Y."/>
            <person name="Sun S."/>
            <person name="Springer D."/>
            <person name="Dromer F."/>
            <person name="Young S."/>
            <person name="Zeng Q."/>
            <person name="Chapman S."/>
            <person name="Gujja S."/>
            <person name="Saif S."/>
            <person name="Birren B."/>
        </authorList>
    </citation>
    <scope>NUCLEOTIDE SEQUENCE [LARGE SCALE GENOMIC DNA]</scope>
    <source>
        <strain evidence="4">CBS 10435</strain>
    </source>
</reference>
<protein>
    <submittedName>
        <fullName evidence="3">Uncharacterized protein</fullName>
    </submittedName>
</protein>
<name>A0A1B9IVT8_9TREE</name>
<dbReference type="EMBL" id="KI669460">
    <property type="protein sequence ID" value="OCF59649.1"/>
    <property type="molecule type" value="Genomic_DNA"/>
</dbReference>
<evidence type="ECO:0000256" key="1">
    <source>
        <dbReference type="SAM" id="MobiDB-lite"/>
    </source>
</evidence>
<reference evidence="3 4" key="1">
    <citation type="submission" date="2013-07" db="EMBL/GenBank/DDBJ databases">
        <title>The Genome Sequence of Kwoniella mangroviensis CBS10435.</title>
        <authorList>
            <consortium name="The Broad Institute Genome Sequencing Platform"/>
            <person name="Cuomo C."/>
            <person name="Litvintseva A."/>
            <person name="Chen Y."/>
            <person name="Heitman J."/>
            <person name="Sun S."/>
            <person name="Springer D."/>
            <person name="Dromer F."/>
            <person name="Young S.K."/>
            <person name="Zeng Q."/>
            <person name="Gargeya S."/>
            <person name="Fitzgerald M."/>
            <person name="Abouelleil A."/>
            <person name="Alvarado L."/>
            <person name="Berlin A.M."/>
            <person name="Chapman S.B."/>
            <person name="Dewar J."/>
            <person name="Goldberg J."/>
            <person name="Griggs A."/>
            <person name="Gujja S."/>
            <person name="Hansen M."/>
            <person name="Howarth C."/>
            <person name="Imamovic A."/>
            <person name="Larimer J."/>
            <person name="McCowan C."/>
            <person name="Murphy C."/>
            <person name="Pearson M."/>
            <person name="Priest M."/>
            <person name="Roberts A."/>
            <person name="Saif S."/>
            <person name="Shea T."/>
            <person name="Sykes S."/>
            <person name="Wortman J."/>
            <person name="Nusbaum C."/>
            <person name="Birren B."/>
        </authorList>
    </citation>
    <scope>NUCLEOTIDE SEQUENCE [LARGE SCALE GENOMIC DNA]</scope>
    <source>
        <strain evidence="3 4">CBS 10435</strain>
    </source>
</reference>
<proteinExistence type="predicted"/>
<keyword evidence="2" id="KW-0732">Signal</keyword>
<dbReference type="AlphaFoldDB" id="A0A1B9IVT8"/>
<feature type="compositionally biased region" description="Low complexity" evidence="1">
    <location>
        <begin position="110"/>
        <end position="128"/>
    </location>
</feature>
<evidence type="ECO:0000313" key="4">
    <source>
        <dbReference type="Proteomes" id="UP000092583"/>
    </source>
</evidence>
<evidence type="ECO:0000256" key="2">
    <source>
        <dbReference type="SAM" id="SignalP"/>
    </source>
</evidence>
<organism evidence="3 4">
    <name type="scientific">Kwoniella mangroviensis CBS 10435</name>
    <dbReference type="NCBI Taxonomy" id="1331196"/>
    <lineage>
        <taxon>Eukaryota</taxon>
        <taxon>Fungi</taxon>
        <taxon>Dikarya</taxon>
        <taxon>Basidiomycota</taxon>
        <taxon>Agaricomycotina</taxon>
        <taxon>Tremellomycetes</taxon>
        <taxon>Tremellales</taxon>
        <taxon>Cryptococcaceae</taxon>
        <taxon>Kwoniella</taxon>
    </lineage>
</organism>
<gene>
    <name evidence="3" type="ORF">L486_02321</name>
</gene>
<feature type="signal peptide" evidence="2">
    <location>
        <begin position="1"/>
        <end position="27"/>
    </location>
</feature>
<accession>A0A1B9IVT8</accession>
<evidence type="ECO:0000313" key="3">
    <source>
        <dbReference type="EMBL" id="OCF59649.1"/>
    </source>
</evidence>
<sequence>MSTMRKLSTLSRWGGLILLSLIQVSGSSTIESYIHSSWPVDLPALSYSTTVPWTHTISISASTLPSTSTTGWSIDIAGGSGISILTEVMTITSTAPTMLISETVWEKSEVSQPPSSSSSSAEGLKPSSTSTTETPAQTSSQA</sequence>
<feature type="chain" id="PRO_5008628931" evidence="2">
    <location>
        <begin position="28"/>
        <end position="142"/>
    </location>
</feature>
<feature type="compositionally biased region" description="Polar residues" evidence="1">
    <location>
        <begin position="129"/>
        <end position="142"/>
    </location>
</feature>
<keyword evidence="4" id="KW-1185">Reference proteome</keyword>